<evidence type="ECO:0000256" key="1">
    <source>
        <dbReference type="SAM" id="MobiDB-lite"/>
    </source>
</evidence>
<name>A0A2A9MDQ3_BESBE</name>
<reference evidence="3 4" key="1">
    <citation type="submission" date="2017-09" db="EMBL/GenBank/DDBJ databases">
        <title>Genome sequencing of Besnoitia besnoiti strain Bb-Ger1.</title>
        <authorList>
            <person name="Schares G."/>
            <person name="Venepally P."/>
            <person name="Lorenzi H.A."/>
        </authorList>
    </citation>
    <scope>NUCLEOTIDE SEQUENCE [LARGE SCALE GENOMIC DNA]</scope>
    <source>
        <strain evidence="3 4">Bb-Ger1</strain>
    </source>
</reference>
<feature type="transmembrane region" description="Helical" evidence="2">
    <location>
        <begin position="539"/>
        <end position="563"/>
    </location>
</feature>
<dbReference type="AlphaFoldDB" id="A0A2A9MDQ3"/>
<dbReference type="OrthoDB" id="337361at2759"/>
<dbReference type="GeneID" id="40310589"/>
<feature type="transmembrane region" description="Helical" evidence="2">
    <location>
        <begin position="102"/>
        <end position="124"/>
    </location>
</feature>
<feature type="region of interest" description="Disordered" evidence="1">
    <location>
        <begin position="1"/>
        <end position="53"/>
    </location>
</feature>
<feature type="region of interest" description="Disordered" evidence="1">
    <location>
        <begin position="430"/>
        <end position="468"/>
    </location>
</feature>
<dbReference type="VEuPathDB" id="ToxoDB:BESB_056600"/>
<keyword evidence="2" id="KW-1133">Transmembrane helix</keyword>
<evidence type="ECO:0000313" key="3">
    <source>
        <dbReference type="EMBL" id="PFH36009.1"/>
    </source>
</evidence>
<keyword evidence="2" id="KW-0812">Transmembrane</keyword>
<feature type="compositionally biased region" description="Polar residues" evidence="1">
    <location>
        <begin position="1"/>
        <end position="10"/>
    </location>
</feature>
<feature type="region of interest" description="Disordered" evidence="1">
    <location>
        <begin position="323"/>
        <end position="381"/>
    </location>
</feature>
<evidence type="ECO:0000313" key="4">
    <source>
        <dbReference type="Proteomes" id="UP000224006"/>
    </source>
</evidence>
<comment type="caution">
    <text evidence="3">The sequence shown here is derived from an EMBL/GenBank/DDBJ whole genome shotgun (WGS) entry which is preliminary data.</text>
</comment>
<feature type="transmembrane region" description="Helical" evidence="2">
    <location>
        <begin position="193"/>
        <end position="212"/>
    </location>
</feature>
<protein>
    <recommendedName>
        <fullName evidence="5">CAAX protease self-immunity protein</fullName>
    </recommendedName>
</protein>
<accession>A0A2A9MDQ3</accession>
<dbReference type="Proteomes" id="UP000224006">
    <property type="component" value="Chromosome IV"/>
</dbReference>
<dbReference type="RefSeq" id="XP_029220018.1">
    <property type="nucleotide sequence ID" value="XM_029364095.1"/>
</dbReference>
<gene>
    <name evidence="3" type="ORF">BESB_056600</name>
</gene>
<feature type="compositionally biased region" description="Low complexity" evidence="1">
    <location>
        <begin position="28"/>
        <end position="40"/>
    </location>
</feature>
<feature type="transmembrane region" description="Helical" evidence="2">
    <location>
        <begin position="504"/>
        <end position="533"/>
    </location>
</feature>
<feature type="transmembrane region" description="Helical" evidence="2">
    <location>
        <begin position="63"/>
        <end position="96"/>
    </location>
</feature>
<keyword evidence="4" id="KW-1185">Reference proteome</keyword>
<keyword evidence="2" id="KW-0472">Membrane</keyword>
<proteinExistence type="predicted"/>
<evidence type="ECO:0008006" key="5">
    <source>
        <dbReference type="Google" id="ProtNLM"/>
    </source>
</evidence>
<feature type="transmembrane region" description="Helical" evidence="2">
    <location>
        <begin position="145"/>
        <end position="167"/>
    </location>
</feature>
<organism evidence="3 4">
    <name type="scientific">Besnoitia besnoiti</name>
    <name type="common">Apicomplexan protozoan</name>
    <dbReference type="NCBI Taxonomy" id="94643"/>
    <lineage>
        <taxon>Eukaryota</taxon>
        <taxon>Sar</taxon>
        <taxon>Alveolata</taxon>
        <taxon>Apicomplexa</taxon>
        <taxon>Conoidasida</taxon>
        <taxon>Coccidia</taxon>
        <taxon>Eucoccidiorida</taxon>
        <taxon>Eimeriorina</taxon>
        <taxon>Sarcocystidae</taxon>
        <taxon>Besnoitia</taxon>
    </lineage>
</organism>
<evidence type="ECO:0000256" key="2">
    <source>
        <dbReference type="SAM" id="Phobius"/>
    </source>
</evidence>
<dbReference type="KEGG" id="bbes:BESB_056600"/>
<dbReference type="EMBL" id="NWUJ01000004">
    <property type="protein sequence ID" value="PFH36009.1"/>
    <property type="molecule type" value="Genomic_DNA"/>
</dbReference>
<sequence>MAQGPCSLSPQHWGPSSIRPTAAPSIEGDAGPGTPSSPGGPDDPELHYSPLSPSRSCSRSRSWLTFLVPTASVALSVPVLLVVGFAPFFCMILFIVGLHNVLLAMIMMHWLCMLFIPLMYIYLFEHSFEYYKHVWKIQRCRFRHQWPWGLGFCLLAVVGLFSGYLFMKAVGGSWFAEVVEGARRNSLSEGLDLPFPLLAIGAFYFFVVNPVVEEWFWRVFLYREFGGAVFVSAPNGVLYMRETDPLLLSWCVQARRDSGTGATAVAVPLSPLAQDNTHPVRAPSFTLSPSRLRSAFEEAKASGVPNISAAVTGVIAATDVAQEGNADQGAAEQGDEEGRLPSAGSRAGAEAQEGPRASRQDNSSVSRVAPGGLEEESGKWNEVRLSVSDSVSTQSPTLIGMRSADAPGKELSSAAVAAQAPVAFDLERQMDDCRGGSPRRGGSAGEHGNLRQTPDMTDEEDPEKCPSPSAPVMTHVAPGVLQVDVRLSAAGQVMLSFFYASYHAVVFSTMVGLAYGFVALPCVTALGLLLIFFRNSSRFGILTGVLTHVGVDAAVVVILANVLRYY</sequence>